<dbReference type="PANTHER" id="PTHR34975">
    <property type="entry name" value="SPORE GERMINATION PROTEIN A2"/>
    <property type="match status" value="1"/>
</dbReference>
<evidence type="ECO:0000256" key="3">
    <source>
        <dbReference type="ARBA" id="ARBA00022448"/>
    </source>
</evidence>
<keyword evidence="5 8" id="KW-0812">Transmembrane</keyword>
<feature type="transmembrane region" description="Helical" evidence="8">
    <location>
        <begin position="7"/>
        <end position="31"/>
    </location>
</feature>
<proteinExistence type="inferred from homology"/>
<protein>
    <submittedName>
        <fullName evidence="9">Spore germination protein</fullName>
    </submittedName>
</protein>
<dbReference type="EMBL" id="CALYLO010000017">
    <property type="protein sequence ID" value="CAH8249519.1"/>
    <property type="molecule type" value="Genomic_DNA"/>
</dbReference>
<reference evidence="9" key="1">
    <citation type="submission" date="2022-06" db="EMBL/GenBank/DDBJ databases">
        <authorList>
            <person name="Dietemann V."/>
            <person name="Ory F."/>
            <person name="Dainat B."/>
            <person name="Oberhansli S."/>
        </authorList>
    </citation>
    <scope>NUCLEOTIDE SEQUENCE</scope>
    <source>
        <strain evidence="9">Ena-SAMPLE-TAB-26-04-2022-14:26:32:270-5432</strain>
    </source>
</reference>
<keyword evidence="6 8" id="KW-1133">Transmembrane helix</keyword>
<evidence type="ECO:0000313" key="9">
    <source>
        <dbReference type="EMBL" id="CAH8249519.1"/>
    </source>
</evidence>
<feature type="transmembrane region" description="Helical" evidence="8">
    <location>
        <begin position="43"/>
        <end position="60"/>
    </location>
</feature>
<keyword evidence="3" id="KW-0813">Transport</keyword>
<comment type="subcellular location">
    <subcellularLocation>
        <location evidence="1">Membrane</location>
        <topology evidence="1">Multi-pass membrane protein</topology>
    </subcellularLocation>
</comment>
<feature type="transmembrane region" description="Helical" evidence="8">
    <location>
        <begin position="181"/>
        <end position="197"/>
    </location>
</feature>
<gene>
    <name evidence="9" type="ORF">WJ0W_006704</name>
</gene>
<comment type="caution">
    <text evidence="9">The sequence shown here is derived from an EMBL/GenBank/DDBJ whole genome shotgun (WGS) entry which is preliminary data.</text>
</comment>
<feature type="transmembrane region" description="Helical" evidence="8">
    <location>
        <begin position="322"/>
        <end position="348"/>
    </location>
</feature>
<evidence type="ECO:0000256" key="1">
    <source>
        <dbReference type="ARBA" id="ARBA00004141"/>
    </source>
</evidence>
<evidence type="ECO:0000256" key="7">
    <source>
        <dbReference type="ARBA" id="ARBA00023136"/>
    </source>
</evidence>
<dbReference type="Proteomes" id="UP001154322">
    <property type="component" value="Unassembled WGS sequence"/>
</dbReference>
<dbReference type="InterPro" id="IPR004761">
    <property type="entry name" value="Spore_GerAB"/>
</dbReference>
<feature type="transmembrane region" description="Helical" evidence="8">
    <location>
        <begin position="261"/>
        <end position="285"/>
    </location>
</feature>
<dbReference type="RefSeq" id="WP_213427989.1">
    <property type="nucleotide sequence ID" value="NZ_AP031286.1"/>
</dbReference>
<name>A0ABN8UHX7_9BACL</name>
<evidence type="ECO:0000256" key="8">
    <source>
        <dbReference type="SAM" id="Phobius"/>
    </source>
</evidence>
<feature type="transmembrane region" description="Helical" evidence="8">
    <location>
        <begin position="112"/>
        <end position="129"/>
    </location>
</feature>
<keyword evidence="7 8" id="KW-0472">Membrane</keyword>
<feature type="transmembrane region" description="Helical" evidence="8">
    <location>
        <begin position="141"/>
        <end position="161"/>
    </location>
</feature>
<comment type="similarity">
    <text evidence="2">Belongs to the amino acid-polyamine-organocation (APC) superfamily. Spore germination protein (SGP) (TC 2.A.3.9) family.</text>
</comment>
<evidence type="ECO:0000256" key="5">
    <source>
        <dbReference type="ARBA" id="ARBA00022692"/>
    </source>
</evidence>
<feature type="transmembrane region" description="Helical" evidence="8">
    <location>
        <begin position="209"/>
        <end position="230"/>
    </location>
</feature>
<accession>A0ABN8UHX7</accession>
<keyword evidence="10" id="KW-1185">Reference proteome</keyword>
<evidence type="ECO:0000256" key="4">
    <source>
        <dbReference type="ARBA" id="ARBA00022544"/>
    </source>
</evidence>
<evidence type="ECO:0000313" key="10">
    <source>
        <dbReference type="Proteomes" id="UP001154322"/>
    </source>
</evidence>
<sequence>MNQRLQIGCVFIITHLSLGFLQYPFLVYLLTNTGHWEVVLSQGLLHLILICIYFNGLKYFPNNDVTDIFLKIGRWVAIIVLIPFVFNMTALISLNMRSHTEAINTIFLPRTPSWSVLVLLFVLSVYTAIKGISTILRSSVIIFSLVILLGLFIIITSIVNIDFRNASPVSHVSTNFFLDINFFYFMGFSSFLFLGFVPSRSNNTFRFIFVTWACVMLFFLIFVYIPLFIFGQETVITFPQPVIVAIDTIDTNWFIFNRQTMFFGISLVGFTIIYNAVMLWMIGSIMKKLFKWHESKYWIIAFSLIAIIFSLSVPNQSMNGKYLLWSTGAHVFSMIIIPFSIFIYGVLLGRRVTKNEKKL</sequence>
<evidence type="ECO:0000256" key="6">
    <source>
        <dbReference type="ARBA" id="ARBA00022989"/>
    </source>
</evidence>
<keyword evidence="4" id="KW-0309">Germination</keyword>
<dbReference type="PANTHER" id="PTHR34975:SF2">
    <property type="entry name" value="SPORE GERMINATION PROTEIN A2"/>
    <property type="match status" value="1"/>
</dbReference>
<evidence type="ECO:0000256" key="2">
    <source>
        <dbReference type="ARBA" id="ARBA00007998"/>
    </source>
</evidence>
<feature type="transmembrane region" description="Helical" evidence="8">
    <location>
        <begin position="72"/>
        <end position="92"/>
    </location>
</feature>
<feature type="transmembrane region" description="Helical" evidence="8">
    <location>
        <begin position="297"/>
        <end position="316"/>
    </location>
</feature>
<dbReference type="Pfam" id="PF03845">
    <property type="entry name" value="Spore_permease"/>
    <property type="match status" value="1"/>
</dbReference>
<organism evidence="9 10">
    <name type="scientific">Paenibacillus melissococcoides</name>
    <dbReference type="NCBI Taxonomy" id="2912268"/>
    <lineage>
        <taxon>Bacteria</taxon>
        <taxon>Bacillati</taxon>
        <taxon>Bacillota</taxon>
        <taxon>Bacilli</taxon>
        <taxon>Bacillales</taxon>
        <taxon>Paenibacillaceae</taxon>
        <taxon>Paenibacillus</taxon>
    </lineage>
</organism>